<dbReference type="InterPro" id="IPR011430">
    <property type="entry name" value="UTP20_N"/>
</dbReference>
<dbReference type="Pfam" id="PF20416">
    <property type="entry name" value="UTP20"/>
    <property type="match status" value="1"/>
</dbReference>
<dbReference type="InterPro" id="IPR011989">
    <property type="entry name" value="ARM-like"/>
</dbReference>
<dbReference type="PANTHER" id="PTHR17695">
    <property type="entry name" value="SMALL SUBUNIT PROCESSOME COMPONENT 20 HOMOLOG"/>
    <property type="match status" value="1"/>
</dbReference>
<evidence type="ECO:0000313" key="4">
    <source>
        <dbReference type="EMBL" id="GAY61822.1"/>
    </source>
</evidence>
<dbReference type="STRING" id="55188.A0A2H5QB69"/>
<dbReference type="InterPro" id="IPR046523">
    <property type="entry name" value="UTP20_dom"/>
</dbReference>
<comment type="caution">
    <text evidence="4">The sequence shown here is derived from an EMBL/GenBank/DDBJ whole genome shotgun (WGS) entry which is preliminary data.</text>
</comment>
<dbReference type="Pfam" id="PF07539">
    <property type="entry name" value="UTP20_N"/>
    <property type="match status" value="1"/>
</dbReference>
<evidence type="ECO:0000259" key="3">
    <source>
        <dbReference type="Pfam" id="PF23099"/>
    </source>
</evidence>
<reference evidence="4 5" key="1">
    <citation type="journal article" date="2017" name="Front. Genet.">
        <title>Draft sequencing of the heterozygous diploid genome of Satsuma (Citrus unshiu Marc.) using a hybrid assembly approach.</title>
        <authorList>
            <person name="Shimizu T."/>
            <person name="Tanizawa Y."/>
            <person name="Mochizuki T."/>
            <person name="Nagasaki H."/>
            <person name="Yoshioka T."/>
            <person name="Toyoda A."/>
            <person name="Fujiyama A."/>
            <person name="Kaminuma E."/>
            <person name="Nakamura Y."/>
        </authorList>
    </citation>
    <scope>NUCLEOTIDE SEQUENCE [LARGE SCALE GENOMIC DNA]</scope>
    <source>
        <strain evidence="5">cv. Miyagawa wase</strain>
    </source>
</reference>
<dbReference type="GO" id="GO:0032040">
    <property type="term" value="C:small-subunit processome"/>
    <property type="evidence" value="ECO:0007669"/>
    <property type="project" value="TreeGrafter"/>
</dbReference>
<dbReference type="GO" id="GO:0030686">
    <property type="term" value="C:90S preribosome"/>
    <property type="evidence" value="ECO:0007669"/>
    <property type="project" value="TreeGrafter"/>
</dbReference>
<dbReference type="SUPFAM" id="SSF48371">
    <property type="entry name" value="ARM repeat"/>
    <property type="match status" value="3"/>
</dbReference>
<dbReference type="Proteomes" id="UP000236630">
    <property type="component" value="Unassembled WGS sequence"/>
</dbReference>
<accession>A0A2H5QB69</accession>
<dbReference type="InterPro" id="IPR057525">
    <property type="entry name" value="UTP20_C"/>
</dbReference>
<evidence type="ECO:0000259" key="2">
    <source>
        <dbReference type="Pfam" id="PF20416"/>
    </source>
</evidence>
<dbReference type="InterPro" id="IPR016024">
    <property type="entry name" value="ARM-type_fold"/>
</dbReference>
<evidence type="ECO:0000259" key="1">
    <source>
        <dbReference type="Pfam" id="PF07539"/>
    </source>
</evidence>
<feature type="domain" description="U3 small nucleolar RNA-associated protein 20 C-terminal" evidence="3">
    <location>
        <begin position="2605"/>
        <end position="2731"/>
    </location>
</feature>
<organism evidence="4 5">
    <name type="scientific">Citrus unshiu</name>
    <name type="common">Satsuma mandarin</name>
    <name type="synonym">Citrus nobilis var. unshiu</name>
    <dbReference type="NCBI Taxonomy" id="55188"/>
    <lineage>
        <taxon>Eukaryota</taxon>
        <taxon>Viridiplantae</taxon>
        <taxon>Streptophyta</taxon>
        <taxon>Embryophyta</taxon>
        <taxon>Tracheophyta</taxon>
        <taxon>Spermatophyta</taxon>
        <taxon>Magnoliopsida</taxon>
        <taxon>eudicotyledons</taxon>
        <taxon>Gunneridae</taxon>
        <taxon>Pentapetalae</taxon>
        <taxon>rosids</taxon>
        <taxon>malvids</taxon>
        <taxon>Sapindales</taxon>
        <taxon>Rutaceae</taxon>
        <taxon>Aurantioideae</taxon>
        <taxon>Citrus</taxon>
    </lineage>
</organism>
<proteinExistence type="predicted"/>
<sequence length="2740" mass="310506">MATAEHAAAVKSLNKSPGRRRFVFKSFSQQIDDIEINVFRSLDKVKAEPSEGSSFLRDCLIQWRELNTAEDFISFYEEIMPFVQTLPSIILHKELIFSKLISRLRFEARLSLEPILRLIAALSRDLLKDFLLFLPRIADSLVSLLESGADREPDIVEQIFTSWSFIMMYLQKYLIQDIINVLNICGISTGGSRITVKLRYYSKDYIQEFMAEATSFLLRNAPFKKLKAGIQKIMLEVVKKQSPARKSGVSALLYYVMRGTSSGVHSSAERVLKLLISQSVFSIGDKFNQGKLFSSDNILYEQINVCSDTIVEVLITAFQRICSNLGSKEFMWENLYREIIDSVDNRCLFHLGCLLSLLIATVEIDNGQGVSDYQPVLELVDVLKRVFITPSKNVKDVDHLFEVVDKVLQLMLCILNGLHGANDMDTITDCSSQWAPAFELKNSSLLKFIGKLLQLDPCVVYTFRVNILSAINDMIENSQDEVICLLLSFFDKLQMEPECCNFLDGVSEGRVLRIRGFLQEAVCSWISVINNVVAHGNSSSIEIDEAKLALLWGIVRCCPRIMDVQANSSLLMELIDALHRLSMDEAVVLSELFAGVSKHIWQSLIGASLSSYHELHCAKQSGLEETGKVLHLAKTCKSSSQVLCAVADYLDYVHRTILPADNSHGKYHPELEAEKVEDAVVIYADNLCHSDKAIRVSTLRILCHYEPLTYEDSTMDQPPEKKMKTETGVPHACPVDIHGCNVIHLLLSIEATPLSISTSRKLSLLISRIHMDLGAGRISETYIPLVLNGVLGIFHNRFSYLWNPASECLAVLISKHVGFVWNKLVRYFQHCQSIFQISQDELDKPSFKLPDKSADLVECFNLFVSPASDSTPHGTVLSLLLQSLQKVPSVVEAQSRQVIPLFLDFLAYNIDNLVSVGSFNSSICKGKEWKSVLKEWLNLLKLMRNPKTFYKSQFLKDVLQNRLLDENDAEIQMKVLDCLLVWKDDFLIPYHQHLRNLINSKSLREELTTWSLSRESHLIEDDHRSNLLPLVIRLLMPKVRKLKTLASRKHASIYHRKAVLCFVAQLDVDELPLFFALLIKSLEIIPKGADDGAFWEKPYCNMEEFQEYSFLKFFTIENLASLSWKKSHGFLHVIEDVIRVFDELHVGPFLNLLIGCVVRVLASCTSSLEFLKGCGSSVVENHANTDSTLLAKDNLAGKNQGQISSAMKQLKDIRSLCLRILSTVLNKYVDHDYDCDFWDLFFQSVKPLIDAFKQEGSSSEKPSSLFSCFLAMSRSHRLISLLEREENLIPDIFSILTVMTASEAIVSSVLKFIENLLNLDNEVDGEYSAIKKVLLPNVATLISSLHFLFQCAAKRFEQCWLDNFIDYIFPCSERKLVKYSGETVIRILQLLSQYIKDPLEAGKFLDILLPFLAKGVKDSEVVVKVLHVLRDIIPVAGTGSTKKVLNALSPLLASVELDMRSSICDLLDSLAKADPSVFPVAKLVSELNATSAVEMGGLDYDSIVTAYDKIGIDLFHTIEVDHSLVILSHCVRDMSSDEMILRHSAYRSLLSFVEFSSLILNRERCNTHEVMQAVDDSLWTIGSIQRIINKFILKRMGEAMTRGSSVKKEWVDLLREMVLKLPQLSNLNSLKDLCSGDTEVDFFNNIIHLQKHRRARALTRFRKVVSTSNISEGLVNKVFVPLFFNMLFDVQDENVRSACSEALASISAHMKWKSYSALLMRCFQEMEKNPQKQKILLRLFCSIFDEFHFSQLCSSQEANDPSTNALDANLDNNSSSIILQNCHNSMTITEIKTCLNDTMLPKLQKLLYADSEKANVDISRAVLKVLKLLPGDIMDSQLPSIIHRISNFLKSRSDGIRNSARIALADCLKELGLEYLQFIVRVLRSILKRGYELHVMGYTLNFILSKSLSRSTSCKLDYCLEELLSVVGNDILGDVAEQKEVEKIASKMIETRKQKSFETLELIAQNITFRSHASKLLSVVTAHLQNHLTPKVKSKLESMLNHIAAGIERNPSVDQTDLFVFIYDLVQKRIEEENDLHANSSSKGANNYKNDVRGKTISSGRVIVAKSTCSHLITVFALGLLHKHLKNLKLKKHDEELLSKLDSFMTILGNCLSSKYEDILSASLRCLAPLISLPLPSLKSQADKMKATLLDIAHSSATSSSLLMQSCLNLLTKLLRTTDITLSSDQLHELIQFPLFVDLERNPSDLALSLLKAIVNRKLVVPEIYDVVIQVAELMVTSQEESIRKKCSHILLQFLLDYQLSDKRYKHPSGREAVLEMLHVIIKKFPQTKLDEQSNTLFLHLVFRLVNDPDNTVRLMIGVALKLLVGRISPHSLYSILEYSLSWYLDGMQQLQSAGAQVLGLLVEVMKKDFQEHIDIVLQEAISILQSTKNIVEQQLDLPDETTIPFWKDAYYSLVLLEKILCHFPDILLDTRLENLWEAICELLLHPHTWLRNISNRLIAMYFAAVTEARREDGEKSFGDFFLIKPSRVFMIAVSLCCQLETQDSFEDAFSNHITENLVSAICNMHSFRGYMECADFQNFWSNLGQHEQGLFLRAFQLLDLRKGRGLFLSIISGAGDQNDCLASGDFQYLLVSNLLKKMGKIALQKDATIQMKIIFNTFRLISSKISQDYLQRYVVHMLPSLYKVCEGFAGKNIPDDLKQLAKEVSDSIRDTLGGQIFVQVYNEIRKNLKAKRDKRKQEDKRMAVVNPMRNAKRKLRVAAKHRANKKRKIMTMGMGRWLR</sequence>
<evidence type="ECO:0000313" key="5">
    <source>
        <dbReference type="Proteomes" id="UP000236630"/>
    </source>
</evidence>
<dbReference type="Gene3D" id="1.25.10.10">
    <property type="entry name" value="Leucine-rich Repeat Variant"/>
    <property type="match status" value="1"/>
</dbReference>
<protein>
    <submittedName>
        <fullName evidence="4">Uncharacterized protein</fullName>
    </submittedName>
</protein>
<gene>
    <name evidence="4" type="ORF">CUMW_213000</name>
</gene>
<feature type="domain" description="U3 small nucleolar RNA-associated protein 20 N-terminal" evidence="1">
    <location>
        <begin position="929"/>
        <end position="1574"/>
    </location>
</feature>
<dbReference type="EMBL" id="BDQV01000284">
    <property type="protein sequence ID" value="GAY61822.1"/>
    <property type="molecule type" value="Genomic_DNA"/>
</dbReference>
<feature type="domain" description="U3 small nucleolar RNA-associated protein 20" evidence="2">
    <location>
        <begin position="1811"/>
        <end position="2026"/>
    </location>
</feature>
<keyword evidence="5" id="KW-1185">Reference proteome</keyword>
<dbReference type="Pfam" id="PF23099">
    <property type="entry name" value="UTP20_C"/>
    <property type="match status" value="1"/>
</dbReference>
<dbReference type="PANTHER" id="PTHR17695:SF11">
    <property type="entry name" value="SMALL SUBUNIT PROCESSOME COMPONENT 20 HOMOLOG"/>
    <property type="match status" value="1"/>
</dbReference>
<dbReference type="InterPro" id="IPR052575">
    <property type="entry name" value="SSU_processome_comp_20"/>
</dbReference>
<name>A0A2H5QB69_CITUN</name>